<feature type="transmembrane region" description="Helical" evidence="8">
    <location>
        <begin position="261"/>
        <end position="284"/>
    </location>
</feature>
<evidence type="ECO:0000313" key="13">
    <source>
        <dbReference type="Proteomes" id="UP000659654"/>
    </source>
</evidence>
<feature type="transmembrane region" description="Helical" evidence="8">
    <location>
        <begin position="89"/>
        <end position="111"/>
    </location>
</feature>
<dbReference type="SUPFAM" id="SSF81321">
    <property type="entry name" value="Family A G protein-coupled receptor-like"/>
    <property type="match status" value="1"/>
</dbReference>
<evidence type="ECO:0000256" key="3">
    <source>
        <dbReference type="ARBA" id="ARBA00022692"/>
    </source>
</evidence>
<sequence length="380" mass="44348">MNINPFKHCQEYIPDKDDKYIGCLNFTNSEDPCWYLKELHRAKGFRQVSLAVIPFILSSLTLLFNVLFIYVVLKLVFHRGKSSRKRYSFLINRAISTLTTQLLFYVLLIIWKTGGLIYWTSFFLLCLGGISVFTHAGTYIVMTWLLYEAVTRPLWYKTKVVMKFCLICITVIWSVSCILSLGLGLVLATLFYPETSPFFCDYYTCQFPVFFCFVVVISISYFSVIFFYGFMLIRIRMKPEFHHSVEGDITVTRNMRTLRRLALNLITFSIWKIPLLIVGILSLAELDDLRQLGYDQKSSCKTFKNAKLYYKAEMFGSIALCLWLLGLGMDPIINIIIDPPLCNYLRYRFWHYVNVCMTFFTDSKKPEKTQQSEETCSGEF</sequence>
<dbReference type="InterPro" id="IPR017452">
    <property type="entry name" value="GPCR_Rhodpsn_7TM"/>
</dbReference>
<dbReference type="PANTHER" id="PTHR37441:SF4">
    <property type="entry name" value="G-PROTEIN COUPLED RECEPTORS FAMILY 1 PROFILE DOMAIN-CONTAINING PROTEIN"/>
    <property type="match status" value="1"/>
</dbReference>
<dbReference type="EMBL" id="CAJFCV020000003">
    <property type="protein sequence ID" value="CAG9108895.1"/>
    <property type="molecule type" value="Genomic_DNA"/>
</dbReference>
<dbReference type="Gene3D" id="1.20.1070.10">
    <property type="entry name" value="Rhodopsin 7-helix transmembrane proteins"/>
    <property type="match status" value="1"/>
</dbReference>
<evidence type="ECO:0000259" key="9">
    <source>
        <dbReference type="PROSITE" id="PS50262"/>
    </source>
</evidence>
<keyword evidence="5" id="KW-0297">G-protein coupled receptor</keyword>
<feature type="transmembrane region" description="Helical" evidence="8">
    <location>
        <begin position="51"/>
        <end position="77"/>
    </location>
</feature>
<dbReference type="PROSITE" id="PS50262">
    <property type="entry name" value="G_PROTEIN_RECEP_F1_2"/>
    <property type="match status" value="1"/>
</dbReference>
<keyword evidence="13" id="KW-1185">Reference proteome</keyword>
<keyword evidence="7" id="KW-0807">Transducer</keyword>
<evidence type="ECO:0000313" key="12">
    <source>
        <dbReference type="Proteomes" id="UP000095284"/>
    </source>
</evidence>
<feature type="transmembrane region" description="Helical" evidence="8">
    <location>
        <begin position="166"/>
        <end position="192"/>
    </location>
</feature>
<protein>
    <submittedName>
        <fullName evidence="10">(pine wood nematode) hypothetical protein</fullName>
    </submittedName>
    <submittedName>
        <fullName evidence="14">G_PROTEIN_RECEP_F1_2 domain-containing protein</fullName>
    </submittedName>
</protein>
<evidence type="ECO:0000256" key="6">
    <source>
        <dbReference type="ARBA" id="ARBA00023136"/>
    </source>
</evidence>
<evidence type="ECO:0000256" key="1">
    <source>
        <dbReference type="ARBA" id="ARBA00004651"/>
    </source>
</evidence>
<feature type="transmembrane region" description="Helical" evidence="8">
    <location>
        <begin position="207"/>
        <end position="233"/>
    </location>
</feature>
<evidence type="ECO:0000313" key="11">
    <source>
        <dbReference type="EMBL" id="CAG9108895.1"/>
    </source>
</evidence>
<evidence type="ECO:0000256" key="2">
    <source>
        <dbReference type="ARBA" id="ARBA00022475"/>
    </source>
</evidence>
<reference evidence="11" key="2">
    <citation type="submission" date="2020-08" db="EMBL/GenBank/DDBJ databases">
        <authorList>
            <person name="Kikuchi T."/>
        </authorList>
    </citation>
    <scope>NUCLEOTIDE SEQUENCE</scope>
    <source>
        <strain evidence="10">Ka4C1</strain>
    </source>
</reference>
<dbReference type="PANTHER" id="PTHR37441">
    <property type="entry name" value="PROTEIN CBG16518"/>
    <property type="match status" value="1"/>
</dbReference>
<feature type="transmembrane region" description="Helical" evidence="8">
    <location>
        <begin position="117"/>
        <end position="146"/>
    </location>
</feature>
<keyword evidence="5" id="KW-0675">Receptor</keyword>
<organism evidence="12 14">
    <name type="scientific">Bursaphelenchus xylophilus</name>
    <name type="common">Pinewood nematode worm</name>
    <name type="synonym">Aphelenchoides xylophilus</name>
    <dbReference type="NCBI Taxonomy" id="6326"/>
    <lineage>
        <taxon>Eukaryota</taxon>
        <taxon>Metazoa</taxon>
        <taxon>Ecdysozoa</taxon>
        <taxon>Nematoda</taxon>
        <taxon>Chromadorea</taxon>
        <taxon>Rhabditida</taxon>
        <taxon>Tylenchina</taxon>
        <taxon>Tylenchomorpha</taxon>
        <taxon>Aphelenchoidea</taxon>
        <taxon>Aphelenchoididae</taxon>
        <taxon>Bursaphelenchus</taxon>
    </lineage>
</organism>
<evidence type="ECO:0000256" key="5">
    <source>
        <dbReference type="ARBA" id="ARBA00023040"/>
    </source>
</evidence>
<evidence type="ECO:0000256" key="8">
    <source>
        <dbReference type="SAM" id="Phobius"/>
    </source>
</evidence>
<dbReference type="GO" id="GO:0004930">
    <property type="term" value="F:G protein-coupled receptor activity"/>
    <property type="evidence" value="ECO:0007669"/>
    <property type="project" value="UniProtKB-KW"/>
</dbReference>
<keyword evidence="3 8" id="KW-0812">Transmembrane</keyword>
<dbReference type="WBParaSite" id="BXY_1609500.1">
    <property type="protein sequence ID" value="BXY_1609500.1"/>
    <property type="gene ID" value="BXY_1609500"/>
</dbReference>
<evidence type="ECO:0000256" key="7">
    <source>
        <dbReference type="ARBA" id="ARBA00023224"/>
    </source>
</evidence>
<dbReference type="AlphaFoldDB" id="A0A1I7SSS7"/>
<gene>
    <name evidence="10" type="ORF">BXYJ_LOCUS6920</name>
</gene>
<feature type="domain" description="G-protein coupled receptors family 1 profile" evidence="9">
    <location>
        <begin position="64"/>
        <end position="334"/>
    </location>
</feature>
<dbReference type="Proteomes" id="UP000582659">
    <property type="component" value="Unassembled WGS sequence"/>
</dbReference>
<evidence type="ECO:0000313" key="14">
    <source>
        <dbReference type="WBParaSite" id="BXY_1609500.1"/>
    </source>
</evidence>
<dbReference type="Proteomes" id="UP000659654">
    <property type="component" value="Unassembled WGS sequence"/>
</dbReference>
<keyword evidence="2" id="KW-1003">Cell membrane</keyword>
<reference evidence="14" key="1">
    <citation type="submission" date="2016-11" db="UniProtKB">
        <authorList>
            <consortium name="WormBaseParasite"/>
        </authorList>
    </citation>
    <scope>IDENTIFICATION</scope>
</reference>
<name>A0A1I7SSS7_BURXY</name>
<dbReference type="InterPro" id="IPR040435">
    <property type="entry name" value="Put_GPCR_Chromadorea"/>
</dbReference>
<comment type="subcellular location">
    <subcellularLocation>
        <location evidence="1">Cell membrane</location>
        <topology evidence="1">Multi-pass membrane protein</topology>
    </subcellularLocation>
</comment>
<proteinExistence type="predicted"/>
<keyword evidence="4 8" id="KW-1133">Transmembrane helix</keyword>
<dbReference type="CDD" id="cd00637">
    <property type="entry name" value="7tm_classA_rhodopsin-like"/>
    <property type="match status" value="1"/>
</dbReference>
<evidence type="ECO:0000256" key="4">
    <source>
        <dbReference type="ARBA" id="ARBA00022989"/>
    </source>
</evidence>
<dbReference type="GO" id="GO:0005886">
    <property type="term" value="C:plasma membrane"/>
    <property type="evidence" value="ECO:0007669"/>
    <property type="project" value="UniProtKB-SubCell"/>
</dbReference>
<dbReference type="eggNOG" id="ENOG502S0KB">
    <property type="taxonomic scope" value="Eukaryota"/>
</dbReference>
<keyword evidence="6 8" id="KW-0472">Membrane</keyword>
<feature type="transmembrane region" description="Helical" evidence="8">
    <location>
        <begin position="314"/>
        <end position="337"/>
    </location>
</feature>
<evidence type="ECO:0000313" key="10">
    <source>
        <dbReference type="EMBL" id="CAD5221923.1"/>
    </source>
</evidence>
<accession>A0A1I7SSS7</accession>
<dbReference type="Proteomes" id="UP000095284">
    <property type="component" value="Unplaced"/>
</dbReference>
<dbReference type="OrthoDB" id="5866823at2759"/>
<dbReference type="EMBL" id="CAJFDI010000003">
    <property type="protein sequence ID" value="CAD5221923.1"/>
    <property type="molecule type" value="Genomic_DNA"/>
</dbReference>